<accession>A0A4Q9PY74</accession>
<evidence type="ECO:0000256" key="3">
    <source>
        <dbReference type="ARBA" id="ARBA00022806"/>
    </source>
</evidence>
<keyword evidence="3" id="KW-0347">Helicase</keyword>
<dbReference type="AlphaFoldDB" id="A0A4Q9PY74"/>
<proteinExistence type="predicted"/>
<dbReference type="SUPFAM" id="SSF52540">
    <property type="entry name" value="P-loop containing nucleoside triphosphate hydrolases"/>
    <property type="match status" value="1"/>
</dbReference>
<evidence type="ECO:0000256" key="2">
    <source>
        <dbReference type="ARBA" id="ARBA00022801"/>
    </source>
</evidence>
<name>A0A4Q9PY74_9APHY</name>
<evidence type="ECO:0000256" key="1">
    <source>
        <dbReference type="ARBA" id="ARBA00022741"/>
    </source>
</evidence>
<sequence length="100" mass="11201">EFCIITPYDAQRGAIAQRLKAEGLPWEGVYNVDSFQVGHEAAYVVVSTVRTTGPGFLRSLNRMNVMLTRCQAGMVVVTNRRFLLDGGRDTLLGKLARRWN</sequence>
<evidence type="ECO:0000313" key="8">
    <source>
        <dbReference type="Proteomes" id="UP000292082"/>
    </source>
</evidence>
<dbReference type="STRING" id="114155.A0A4Q9PY74"/>
<dbReference type="PANTHER" id="PTHR43788">
    <property type="entry name" value="DNA2/NAM7 HELICASE FAMILY MEMBER"/>
    <property type="match status" value="1"/>
</dbReference>
<keyword evidence="8" id="KW-1185">Reference proteome</keyword>
<keyword evidence="2" id="KW-0378">Hydrolase</keyword>
<dbReference type="GO" id="GO:0043139">
    <property type="term" value="F:5'-3' DNA helicase activity"/>
    <property type="evidence" value="ECO:0007669"/>
    <property type="project" value="TreeGrafter"/>
</dbReference>
<keyword evidence="4" id="KW-0067">ATP-binding</keyword>
<organism evidence="7 8">
    <name type="scientific">Dichomitus squalens</name>
    <dbReference type="NCBI Taxonomy" id="114155"/>
    <lineage>
        <taxon>Eukaryota</taxon>
        <taxon>Fungi</taxon>
        <taxon>Dikarya</taxon>
        <taxon>Basidiomycota</taxon>
        <taxon>Agaricomycotina</taxon>
        <taxon>Agaricomycetes</taxon>
        <taxon>Polyporales</taxon>
        <taxon>Polyporaceae</taxon>
        <taxon>Dichomitus</taxon>
    </lineage>
</organism>
<dbReference type="OrthoDB" id="6513042at2759"/>
<dbReference type="Gene3D" id="3.40.50.300">
    <property type="entry name" value="P-loop containing nucleotide triphosphate hydrolases"/>
    <property type="match status" value="1"/>
</dbReference>
<dbReference type="EMBL" id="ML145112">
    <property type="protein sequence ID" value="TBU59569.1"/>
    <property type="molecule type" value="Genomic_DNA"/>
</dbReference>
<dbReference type="PANTHER" id="PTHR43788:SF8">
    <property type="entry name" value="DNA-BINDING PROTEIN SMUBP-2"/>
    <property type="match status" value="1"/>
</dbReference>
<dbReference type="InterPro" id="IPR047187">
    <property type="entry name" value="SF1_C_Upf1"/>
</dbReference>
<feature type="domain" description="DNA2/NAM7 helicase-like C-terminal" evidence="5">
    <location>
        <begin position="3"/>
        <end position="80"/>
    </location>
</feature>
<evidence type="ECO:0000259" key="5">
    <source>
        <dbReference type="Pfam" id="PF13087"/>
    </source>
</evidence>
<dbReference type="InterPro" id="IPR041679">
    <property type="entry name" value="DNA2/NAM7-like_C"/>
</dbReference>
<protein>
    <submittedName>
        <fullName evidence="7">AAA domain-containing protein</fullName>
    </submittedName>
</protein>
<dbReference type="InterPro" id="IPR027417">
    <property type="entry name" value="P-loop_NTPase"/>
</dbReference>
<dbReference type="Proteomes" id="UP000292082">
    <property type="component" value="Unassembled WGS sequence"/>
</dbReference>
<evidence type="ECO:0000313" key="7">
    <source>
        <dbReference type="EMBL" id="TBU59569.1"/>
    </source>
</evidence>
<dbReference type="GO" id="GO:0016787">
    <property type="term" value="F:hydrolase activity"/>
    <property type="evidence" value="ECO:0007669"/>
    <property type="project" value="UniProtKB-KW"/>
</dbReference>
<dbReference type="EMBL" id="ML143518">
    <property type="protein sequence ID" value="TBU23034.1"/>
    <property type="molecule type" value="Genomic_DNA"/>
</dbReference>
<feature type="non-terminal residue" evidence="7">
    <location>
        <position position="1"/>
    </location>
</feature>
<evidence type="ECO:0000313" key="6">
    <source>
        <dbReference type="EMBL" id="TBU23034.1"/>
    </source>
</evidence>
<dbReference type="CDD" id="cd18808">
    <property type="entry name" value="SF1_C_Upf1"/>
    <property type="match status" value="1"/>
</dbReference>
<evidence type="ECO:0000256" key="4">
    <source>
        <dbReference type="ARBA" id="ARBA00022840"/>
    </source>
</evidence>
<dbReference type="InterPro" id="IPR050534">
    <property type="entry name" value="Coronavir_polyprotein_1ab"/>
</dbReference>
<dbReference type="GO" id="GO:0005524">
    <property type="term" value="F:ATP binding"/>
    <property type="evidence" value="ECO:0007669"/>
    <property type="project" value="UniProtKB-KW"/>
</dbReference>
<dbReference type="Pfam" id="PF13087">
    <property type="entry name" value="AAA_12"/>
    <property type="match status" value="1"/>
</dbReference>
<reference evidence="7 8" key="1">
    <citation type="submission" date="2019-01" db="EMBL/GenBank/DDBJ databases">
        <title>Draft genome sequences of three monokaryotic isolates of the white-rot basidiomycete fungus Dichomitus squalens.</title>
        <authorList>
            <consortium name="DOE Joint Genome Institute"/>
            <person name="Lopez S.C."/>
            <person name="Andreopoulos B."/>
            <person name="Pangilinan J."/>
            <person name="Lipzen A."/>
            <person name="Riley R."/>
            <person name="Ahrendt S."/>
            <person name="Ng V."/>
            <person name="Barry K."/>
            <person name="Daum C."/>
            <person name="Grigoriev I.V."/>
            <person name="Hilden K.S."/>
            <person name="Makela M.R."/>
            <person name="de Vries R.P."/>
        </authorList>
    </citation>
    <scope>NUCLEOTIDE SEQUENCE [LARGE SCALE GENOMIC DNA]</scope>
    <source>
        <strain evidence="7 8">CBS 464.89</strain>
        <strain evidence="6">OM18370.1</strain>
    </source>
</reference>
<keyword evidence="1" id="KW-0547">Nucleotide-binding</keyword>
<feature type="non-terminal residue" evidence="7">
    <location>
        <position position="100"/>
    </location>
</feature>
<gene>
    <name evidence="7" type="ORF">BD310DRAFT_763320</name>
    <name evidence="6" type="ORF">BD311DRAFT_605829</name>
</gene>
<dbReference type="Proteomes" id="UP000292957">
    <property type="component" value="Unassembled WGS sequence"/>
</dbReference>